<organism evidence="1">
    <name type="scientific">Desulfobacca acetoxidans</name>
    <dbReference type="NCBI Taxonomy" id="60893"/>
    <lineage>
        <taxon>Bacteria</taxon>
        <taxon>Pseudomonadati</taxon>
        <taxon>Thermodesulfobacteriota</taxon>
        <taxon>Desulfobaccia</taxon>
        <taxon>Desulfobaccales</taxon>
        <taxon>Desulfobaccaceae</taxon>
        <taxon>Desulfobacca</taxon>
    </lineage>
</organism>
<reference evidence="1" key="1">
    <citation type="journal article" date="2020" name="mSystems">
        <title>Genome- and Community-Level Interaction Insights into Carbon Utilization and Element Cycling Functions of Hydrothermarchaeota in Hydrothermal Sediment.</title>
        <authorList>
            <person name="Zhou Z."/>
            <person name="Liu Y."/>
            <person name="Xu W."/>
            <person name="Pan J."/>
            <person name="Luo Z.H."/>
            <person name="Li M."/>
        </authorList>
    </citation>
    <scope>NUCLEOTIDE SEQUENCE [LARGE SCALE GENOMIC DNA]</scope>
    <source>
        <strain evidence="1">SpSt-853</strain>
    </source>
</reference>
<dbReference type="EMBL" id="DTKJ01000015">
    <property type="protein sequence ID" value="HGZ10979.1"/>
    <property type="molecule type" value="Genomic_DNA"/>
</dbReference>
<evidence type="ECO:0008006" key="2">
    <source>
        <dbReference type="Google" id="ProtNLM"/>
    </source>
</evidence>
<gene>
    <name evidence="1" type="ORF">ENW48_02015</name>
</gene>
<protein>
    <recommendedName>
        <fullName evidence="2">Tetratricopeptide repeat protein</fullName>
    </recommendedName>
</protein>
<name>A0A7C5ELF1_9BACT</name>
<sequence>MPEPDDQAGWGPWACLTLLALVLTLMWPGEGQAHRRGGLALSRPGPAPMPAASSLGVETLSSPLALTPEAYLQRLTALEKAGRLPEAWEVGLGLLNLFPQASQRQVALRLLADIARKRGEPETALEIWSLAAIWPAVTREASRPQVEKLCLELDLGIKTGEPLLAMRRFLENLKAGAQEVMSDRVRHSLKTGWEAVGRQVRATSPPPLELVEEVLRIWEMQPQGYVLPEAALLLADILKEHQLLEAARAILSKVEQTSPQVQESRLRVYSLELAWLSRGWVGLADTLRFGVKGDEDRKALVASWLASRLHQSQASAGAESASPGEALLAWFLPQPARAAWLAGQSSALTLALQHPWPFPVTGPFYAELARRFWAEGDFPGAAKVYQTLAKEAASEELALFYQDRLGLSQWKGGQPEAAHTTFSGLAQQNDPFWQCLGQVRLADLELARWQSEVSP</sequence>
<comment type="caution">
    <text evidence="1">The sequence shown here is derived from an EMBL/GenBank/DDBJ whole genome shotgun (WGS) entry which is preliminary data.</text>
</comment>
<dbReference type="AlphaFoldDB" id="A0A7C5ELF1"/>
<accession>A0A7C5ELF1</accession>
<proteinExistence type="predicted"/>
<evidence type="ECO:0000313" key="1">
    <source>
        <dbReference type="EMBL" id="HGZ10979.1"/>
    </source>
</evidence>